<dbReference type="Pfam" id="PF02645">
    <property type="entry name" value="DegV"/>
    <property type="match status" value="1"/>
</dbReference>
<dbReference type="InterPro" id="IPR050270">
    <property type="entry name" value="DegV_domain_contain"/>
</dbReference>
<keyword evidence="1" id="KW-0446">Lipid-binding</keyword>
<dbReference type="SUPFAM" id="SSF82549">
    <property type="entry name" value="DAK1/DegV-like"/>
    <property type="match status" value="1"/>
</dbReference>
<accession>A0A1N7EBB3</accession>
<evidence type="ECO:0000313" key="3">
    <source>
        <dbReference type="Proteomes" id="UP000186096"/>
    </source>
</evidence>
<dbReference type="InterPro" id="IPR003797">
    <property type="entry name" value="DegV"/>
</dbReference>
<name>A0A1N7EBB3_9ACTN</name>
<protein>
    <submittedName>
        <fullName evidence="2">EDD domain protein, DegV family</fullName>
    </submittedName>
</protein>
<evidence type="ECO:0000313" key="2">
    <source>
        <dbReference type="EMBL" id="SIR85354.1"/>
    </source>
</evidence>
<dbReference type="InterPro" id="IPR043168">
    <property type="entry name" value="DegV_C"/>
</dbReference>
<sequence>MSPSVAVVTDSTAYLGAEATGRWNITVVPVQVILGDREIDDVTPFDAGLLAHALKDRSPILTSRPAPERFADAYRRAAANGATAIVSVHLSGALSGTADSARLAAREAPVPVEVVDSGSIAMGLGFAVLAAAGAAVSGAPAAEVADVARRRAAAASTFFYVETLDYLRHGGRIGRVAGLLGSALSIKPLLRMADGEIGVLEKVRTGSRALARLEDLAVEAAGDQPVDVAVQHLMAAERAEALTKGLTARLPRLVRMWVTEIGPVLGAHVGPGMLGVTVAPAAVT</sequence>
<organism evidence="2 3">
    <name type="scientific">Microbispora rosea</name>
    <dbReference type="NCBI Taxonomy" id="58117"/>
    <lineage>
        <taxon>Bacteria</taxon>
        <taxon>Bacillati</taxon>
        <taxon>Actinomycetota</taxon>
        <taxon>Actinomycetes</taxon>
        <taxon>Streptosporangiales</taxon>
        <taxon>Streptosporangiaceae</taxon>
        <taxon>Microbispora</taxon>
    </lineage>
</organism>
<dbReference type="PROSITE" id="PS51482">
    <property type="entry name" value="DEGV"/>
    <property type="match status" value="1"/>
</dbReference>
<dbReference type="OrthoDB" id="9760324at2"/>
<evidence type="ECO:0000256" key="1">
    <source>
        <dbReference type="ARBA" id="ARBA00023121"/>
    </source>
</evidence>
<dbReference type="EMBL" id="FTNI01000017">
    <property type="protein sequence ID" value="SIR85354.1"/>
    <property type="molecule type" value="Genomic_DNA"/>
</dbReference>
<reference evidence="3" key="1">
    <citation type="submission" date="2017-01" db="EMBL/GenBank/DDBJ databases">
        <authorList>
            <person name="Varghese N."/>
            <person name="Submissions S."/>
        </authorList>
    </citation>
    <scope>NUCLEOTIDE SEQUENCE [LARGE SCALE GENOMIC DNA]</scope>
    <source>
        <strain evidence="3">ATCC 12950</strain>
    </source>
</reference>
<dbReference type="PANTHER" id="PTHR33434">
    <property type="entry name" value="DEGV DOMAIN-CONTAINING PROTEIN DR_1986-RELATED"/>
    <property type="match status" value="1"/>
</dbReference>
<dbReference type="RefSeq" id="WP_076437785.1">
    <property type="nucleotide sequence ID" value="NZ_FTNI01000017.1"/>
</dbReference>
<dbReference type="STRING" id="58117.SAMN05421833_11766"/>
<dbReference type="Gene3D" id="3.40.50.10170">
    <property type="match status" value="1"/>
</dbReference>
<gene>
    <name evidence="2" type="ORF">SAMN05421833_11766</name>
</gene>
<dbReference type="GO" id="GO:0008289">
    <property type="term" value="F:lipid binding"/>
    <property type="evidence" value="ECO:0007669"/>
    <property type="project" value="UniProtKB-KW"/>
</dbReference>
<proteinExistence type="predicted"/>
<dbReference type="Gene3D" id="3.30.1180.10">
    <property type="match status" value="1"/>
</dbReference>
<dbReference type="NCBIfam" id="TIGR00762">
    <property type="entry name" value="DegV"/>
    <property type="match status" value="1"/>
</dbReference>
<dbReference type="AlphaFoldDB" id="A0A1N7EBB3"/>
<dbReference type="Proteomes" id="UP000186096">
    <property type="component" value="Unassembled WGS sequence"/>
</dbReference>
<keyword evidence="3" id="KW-1185">Reference proteome</keyword>
<dbReference type="PANTHER" id="PTHR33434:SF2">
    <property type="entry name" value="FATTY ACID-BINDING PROTEIN TM_1468"/>
    <property type="match status" value="1"/>
</dbReference>